<dbReference type="NCBIfam" id="TIGR03725">
    <property type="entry name" value="T6A_YeaZ"/>
    <property type="match status" value="1"/>
</dbReference>
<accession>A0A7S7NSK7</accession>
<dbReference type="Proteomes" id="UP000593892">
    <property type="component" value="Chromosome"/>
</dbReference>
<dbReference type="Pfam" id="PF00814">
    <property type="entry name" value="TsaD"/>
    <property type="match status" value="1"/>
</dbReference>
<dbReference type="EMBL" id="CP063849">
    <property type="protein sequence ID" value="QOY89056.1"/>
    <property type="molecule type" value="Genomic_DNA"/>
</dbReference>
<proteinExistence type="predicted"/>
<dbReference type="Gene3D" id="3.30.420.40">
    <property type="match status" value="1"/>
</dbReference>
<dbReference type="GO" id="GO:0016740">
    <property type="term" value="F:transferase activity"/>
    <property type="evidence" value="ECO:0007669"/>
    <property type="project" value="UniProtKB-KW"/>
</dbReference>
<dbReference type="KEGG" id="pfer:IRI77_03610"/>
<evidence type="ECO:0000259" key="1">
    <source>
        <dbReference type="Pfam" id="PF00814"/>
    </source>
</evidence>
<name>A0A7S7NSK7_PALFE</name>
<keyword evidence="3" id="KW-1185">Reference proteome</keyword>
<gene>
    <name evidence="2" type="primary">tsaB</name>
    <name evidence="2" type="ORF">IRI77_03610</name>
</gene>
<dbReference type="InterPro" id="IPR000905">
    <property type="entry name" value="Gcp-like_dom"/>
</dbReference>
<feature type="domain" description="Gcp-like" evidence="1">
    <location>
        <begin position="40"/>
        <end position="141"/>
    </location>
</feature>
<evidence type="ECO:0000313" key="2">
    <source>
        <dbReference type="EMBL" id="QOY89056.1"/>
    </source>
</evidence>
<organism evidence="2 3">
    <name type="scientific">Paludibaculum fermentans</name>
    <dbReference type="NCBI Taxonomy" id="1473598"/>
    <lineage>
        <taxon>Bacteria</taxon>
        <taxon>Pseudomonadati</taxon>
        <taxon>Acidobacteriota</taxon>
        <taxon>Terriglobia</taxon>
        <taxon>Bryobacterales</taxon>
        <taxon>Bryobacteraceae</taxon>
        <taxon>Paludibaculum</taxon>
    </lineage>
</organism>
<reference evidence="2 3" key="1">
    <citation type="submission" date="2020-10" db="EMBL/GenBank/DDBJ databases">
        <title>Complete genome sequence of Paludibaculum fermentans P105T, a facultatively anaerobic acidobacterium capable of dissimilatory Fe(III) reduction.</title>
        <authorList>
            <person name="Dedysh S.N."/>
            <person name="Beletsky A.V."/>
            <person name="Kulichevskaya I.S."/>
            <person name="Mardanov A.V."/>
            <person name="Ravin N.V."/>
        </authorList>
    </citation>
    <scope>NUCLEOTIDE SEQUENCE [LARGE SCALE GENOMIC DNA]</scope>
    <source>
        <strain evidence="2 3">P105</strain>
    </source>
</reference>
<dbReference type="GO" id="GO:0002949">
    <property type="term" value="P:tRNA threonylcarbamoyladenosine modification"/>
    <property type="evidence" value="ECO:0007669"/>
    <property type="project" value="InterPro"/>
</dbReference>
<dbReference type="RefSeq" id="WP_194450718.1">
    <property type="nucleotide sequence ID" value="NZ_CP063849.1"/>
</dbReference>
<evidence type="ECO:0000313" key="3">
    <source>
        <dbReference type="Proteomes" id="UP000593892"/>
    </source>
</evidence>
<keyword evidence="2" id="KW-0808">Transferase</keyword>
<dbReference type="AlphaFoldDB" id="A0A7S7NSK7"/>
<sequence length="207" mass="22024">MPRIVALDTASEFGSLALLEDGVVLEEVILHSPEGFGHVLFPQLDRLMRRHGWKYDQVAGFAAGSGPGSFTGVRVALAAIKGLAEATGAPAAAISNLQAMSLYGTSGLRAPFLDARRGEIYAGLYHSDQTPAGAEVVTKFQPWHEALPKQAELLTPDPAVFSVDATVTPRALAGAIGRLAATRLTDPMSLDANYVRRSDAELNWVDK</sequence>
<dbReference type="SUPFAM" id="SSF53067">
    <property type="entry name" value="Actin-like ATPase domain"/>
    <property type="match status" value="1"/>
</dbReference>
<dbReference type="InterPro" id="IPR022496">
    <property type="entry name" value="T6A_TsaB"/>
</dbReference>
<dbReference type="InterPro" id="IPR043129">
    <property type="entry name" value="ATPase_NBD"/>
</dbReference>
<dbReference type="Gene3D" id="3.30.420.200">
    <property type="match status" value="1"/>
</dbReference>
<protein>
    <submittedName>
        <fullName evidence="2">tRNA (Adenosine(37)-N6)-threonylcarbamoyltransferase complex dimerization subunit type 1 TsaB</fullName>
    </submittedName>
</protein>